<keyword evidence="2" id="KW-1185">Reference proteome</keyword>
<evidence type="ECO:0000313" key="1">
    <source>
        <dbReference type="EMBL" id="TWI53044.1"/>
    </source>
</evidence>
<reference evidence="1 2" key="1">
    <citation type="journal article" date="2015" name="Stand. Genomic Sci.">
        <title>Genomic Encyclopedia of Bacterial and Archaeal Type Strains, Phase III: the genomes of soil and plant-associated and newly described type strains.</title>
        <authorList>
            <person name="Whitman W.B."/>
            <person name="Woyke T."/>
            <person name="Klenk H.P."/>
            <person name="Zhou Y."/>
            <person name="Lilburn T.G."/>
            <person name="Beck B.J."/>
            <person name="De Vos P."/>
            <person name="Vandamme P."/>
            <person name="Eisen J.A."/>
            <person name="Garrity G."/>
            <person name="Hugenholtz P."/>
            <person name="Kyrpides N.C."/>
        </authorList>
    </citation>
    <scope>NUCLEOTIDE SEQUENCE [LARGE SCALE GENOMIC DNA]</scope>
    <source>
        <strain evidence="1 2">CGMCC 1.6858</strain>
    </source>
</reference>
<proteinExistence type="predicted"/>
<comment type="caution">
    <text evidence="1">The sequence shown here is derived from an EMBL/GenBank/DDBJ whole genome shotgun (WGS) entry which is preliminary data.</text>
</comment>
<organism evidence="1 2">
    <name type="scientific">Pseudomonas duriflava</name>
    <dbReference type="NCBI Taxonomy" id="459528"/>
    <lineage>
        <taxon>Bacteria</taxon>
        <taxon>Pseudomonadati</taxon>
        <taxon>Pseudomonadota</taxon>
        <taxon>Gammaproteobacteria</taxon>
        <taxon>Pseudomonadales</taxon>
        <taxon>Pseudomonadaceae</taxon>
        <taxon>Pseudomonas</taxon>
    </lineage>
</organism>
<name>A0A562Q8M5_9PSED</name>
<dbReference type="AlphaFoldDB" id="A0A562Q8M5"/>
<protein>
    <submittedName>
        <fullName evidence="1">Uncharacterized protein</fullName>
    </submittedName>
</protein>
<gene>
    <name evidence="1" type="ORF">IQ22_02883</name>
</gene>
<sequence length="68" mass="7829">METAMFKRLIGLFNTPSEEELKLAQTINNSYKSLRVVGRGTIRIDPEEIFESPEFKQDLARAKRLVSD</sequence>
<dbReference type="Proteomes" id="UP000316905">
    <property type="component" value="Unassembled WGS sequence"/>
</dbReference>
<dbReference type="EMBL" id="VLKY01000009">
    <property type="protein sequence ID" value="TWI53044.1"/>
    <property type="molecule type" value="Genomic_DNA"/>
</dbReference>
<accession>A0A562Q8M5</accession>
<dbReference type="RefSeq" id="WP_208733641.1">
    <property type="nucleotide sequence ID" value="NZ_VLKY01000009.1"/>
</dbReference>
<evidence type="ECO:0000313" key="2">
    <source>
        <dbReference type="Proteomes" id="UP000316905"/>
    </source>
</evidence>